<dbReference type="AlphaFoldDB" id="A0ABD7G3Q9"/>
<evidence type="ECO:0000313" key="6">
    <source>
        <dbReference type="EMBL" id="RCF42761.1"/>
    </source>
</evidence>
<feature type="domain" description="HTH luxR-type" evidence="4">
    <location>
        <begin position="145"/>
        <end position="210"/>
    </location>
</feature>
<dbReference type="InterPro" id="IPR016032">
    <property type="entry name" value="Sig_transdc_resp-reg_C-effctor"/>
</dbReference>
<dbReference type="PANTHER" id="PTHR43214">
    <property type="entry name" value="TWO-COMPONENT RESPONSE REGULATOR"/>
    <property type="match status" value="1"/>
</dbReference>
<dbReference type="Gene3D" id="3.40.50.2300">
    <property type="match status" value="1"/>
</dbReference>
<dbReference type="PROSITE" id="PS50043">
    <property type="entry name" value="HTH_LUXR_2"/>
    <property type="match status" value="1"/>
</dbReference>
<dbReference type="PROSITE" id="PS50110">
    <property type="entry name" value="RESPONSE_REGULATORY"/>
    <property type="match status" value="1"/>
</dbReference>
<dbReference type="PANTHER" id="PTHR43214:SF17">
    <property type="entry name" value="TRANSCRIPTIONAL REGULATORY PROTEIN RCSB"/>
    <property type="match status" value="1"/>
</dbReference>
<dbReference type="InterPro" id="IPR001789">
    <property type="entry name" value="Sig_transdc_resp-reg_receiver"/>
</dbReference>
<dbReference type="Pfam" id="PF00196">
    <property type="entry name" value="GerE"/>
    <property type="match status" value="1"/>
</dbReference>
<reference evidence="7" key="2">
    <citation type="submission" date="2018-02" db="EMBL/GenBank/DDBJ databases">
        <title>Phenotypic characterization and whole genome analysis of multidrug-resistant, extended-spectrum beta-lactamase-producing bacteria isolated from dogs in Germany.</title>
        <authorList>
            <person name="Williamson C."/>
        </authorList>
    </citation>
    <scope>NUCLEOTIDE SEQUENCE [LARGE SCALE GENOMIC DNA]</scope>
    <source>
        <strain evidence="7">AFG_SD03_1510_Ahy_093</strain>
    </source>
</reference>
<dbReference type="SUPFAM" id="SSF52172">
    <property type="entry name" value="CheY-like"/>
    <property type="match status" value="1"/>
</dbReference>
<feature type="modified residue" description="4-aspartylphosphate" evidence="3">
    <location>
        <position position="56"/>
    </location>
</feature>
<evidence type="ECO:0000259" key="5">
    <source>
        <dbReference type="PROSITE" id="PS50110"/>
    </source>
</evidence>
<gene>
    <name evidence="6" type="ORF">C6C11_22655</name>
</gene>
<dbReference type="InterPro" id="IPR039420">
    <property type="entry name" value="WalR-like"/>
</dbReference>
<dbReference type="PRINTS" id="PR00038">
    <property type="entry name" value="HTHLUXR"/>
</dbReference>
<dbReference type="CDD" id="cd06170">
    <property type="entry name" value="LuxR_C_like"/>
    <property type="match status" value="1"/>
</dbReference>
<accession>A0ABD7G3Q9</accession>
<keyword evidence="2 6" id="KW-0238">DNA-binding</keyword>
<dbReference type="InterPro" id="IPR058245">
    <property type="entry name" value="NreC/VraR/RcsB-like_REC"/>
</dbReference>
<reference evidence="6 7" key="1">
    <citation type="journal article" date="2018" name="PLoS ONE">
        <title>Phenotypic characterization and whole genome analysis of extended-spectrum beta-lactamase-producing bacteria isolated from dogs in Germany.</title>
        <authorList>
            <person name="Boehmer T."/>
            <person name="Vogler A.J."/>
            <person name="Thomas A."/>
            <person name="Sauer S."/>
            <person name="Hergenroether M."/>
            <person name="Straubinger R.K."/>
            <person name="Birdsell D."/>
            <person name="Keim P."/>
            <person name="Sahl J.W."/>
            <person name="Williamson C.H."/>
            <person name="Riehm J.M."/>
        </authorList>
    </citation>
    <scope>NUCLEOTIDE SEQUENCE [LARGE SCALE GENOMIC DNA]</scope>
    <source>
        <strain evidence="6 7">AFG_SD03_1510_Ahy_093</strain>
    </source>
</reference>
<dbReference type="InterPro" id="IPR000792">
    <property type="entry name" value="Tscrpt_reg_LuxR_C"/>
</dbReference>
<dbReference type="RefSeq" id="WP_113996026.1">
    <property type="nucleotide sequence ID" value="NZ_JACLAM010000001.1"/>
</dbReference>
<evidence type="ECO:0000256" key="3">
    <source>
        <dbReference type="PROSITE-ProRule" id="PRU00169"/>
    </source>
</evidence>
<organism evidence="6 7">
    <name type="scientific">Aeromonas hydrophila</name>
    <dbReference type="NCBI Taxonomy" id="644"/>
    <lineage>
        <taxon>Bacteria</taxon>
        <taxon>Pseudomonadati</taxon>
        <taxon>Pseudomonadota</taxon>
        <taxon>Gammaproteobacteria</taxon>
        <taxon>Aeromonadales</taxon>
        <taxon>Aeromonadaceae</taxon>
        <taxon>Aeromonas</taxon>
    </lineage>
</organism>
<evidence type="ECO:0000256" key="2">
    <source>
        <dbReference type="ARBA" id="ARBA00023125"/>
    </source>
</evidence>
<dbReference type="CDD" id="cd17535">
    <property type="entry name" value="REC_NarL-like"/>
    <property type="match status" value="1"/>
</dbReference>
<comment type="caution">
    <text evidence="6">The sequence shown here is derived from an EMBL/GenBank/DDBJ whole genome shotgun (WGS) entry which is preliminary data.</text>
</comment>
<dbReference type="InterPro" id="IPR011006">
    <property type="entry name" value="CheY-like_superfamily"/>
</dbReference>
<dbReference type="Pfam" id="PF00072">
    <property type="entry name" value="Response_reg"/>
    <property type="match status" value="1"/>
</dbReference>
<dbReference type="Proteomes" id="UP000253075">
    <property type="component" value="Unassembled WGS sequence"/>
</dbReference>
<dbReference type="SUPFAM" id="SSF46894">
    <property type="entry name" value="C-terminal effector domain of the bipartite response regulators"/>
    <property type="match status" value="1"/>
</dbReference>
<dbReference type="PROSITE" id="PS00622">
    <property type="entry name" value="HTH_LUXR_1"/>
    <property type="match status" value="1"/>
</dbReference>
<feature type="domain" description="Response regulatory" evidence="5">
    <location>
        <begin position="4"/>
        <end position="124"/>
    </location>
</feature>
<evidence type="ECO:0000313" key="7">
    <source>
        <dbReference type="Proteomes" id="UP000253075"/>
    </source>
</evidence>
<dbReference type="SMART" id="SM00448">
    <property type="entry name" value="REC"/>
    <property type="match status" value="1"/>
</dbReference>
<name>A0ABD7G3Q9_AERHY</name>
<dbReference type="EMBL" id="PUTQ01000049">
    <property type="protein sequence ID" value="RCF42761.1"/>
    <property type="molecule type" value="Genomic_DNA"/>
</dbReference>
<sequence>MSSKIILADDHPLILTGIRSLIAQHQTGCEIVAEAHQVSELFKTLQQHHCDLLITDFSMPGDSRSDGLAMIQSLKRNYPQLSIIVLTQIQNAGILQSLLQLGVSGILLKKAVISELSDAVRHVLSGQEYLGHSVKLLLAESGMPDTTQPLQLTPKENEVVRLLASGMSVSQVAEYLNRSIKTISTQKKSAMQRLGLHSDSALFQYAKEKGLI</sequence>
<keyword evidence="1 3" id="KW-0597">Phosphoprotein</keyword>
<evidence type="ECO:0000259" key="4">
    <source>
        <dbReference type="PROSITE" id="PS50043"/>
    </source>
</evidence>
<proteinExistence type="predicted"/>
<dbReference type="SMART" id="SM00421">
    <property type="entry name" value="HTH_LUXR"/>
    <property type="match status" value="1"/>
</dbReference>
<dbReference type="GO" id="GO:0003677">
    <property type="term" value="F:DNA binding"/>
    <property type="evidence" value="ECO:0007669"/>
    <property type="project" value="UniProtKB-KW"/>
</dbReference>
<evidence type="ECO:0000256" key="1">
    <source>
        <dbReference type="ARBA" id="ARBA00022553"/>
    </source>
</evidence>
<protein>
    <submittedName>
        <fullName evidence="6">DNA-binding response regulator</fullName>
    </submittedName>
</protein>